<feature type="region of interest" description="Disordered" evidence="1">
    <location>
        <begin position="107"/>
        <end position="184"/>
    </location>
</feature>
<evidence type="ECO:0000256" key="1">
    <source>
        <dbReference type="SAM" id="MobiDB-lite"/>
    </source>
</evidence>
<accession>G4W992</accession>
<dbReference type="GeneID" id="14297485"/>
<keyword evidence="4" id="KW-1185">Reference proteome</keyword>
<name>G4W992_9CAUD</name>
<evidence type="ECO:0000259" key="2">
    <source>
        <dbReference type="Pfam" id="PF09524"/>
    </source>
</evidence>
<evidence type="ECO:0000313" key="3">
    <source>
        <dbReference type="EMBL" id="ADX42580.1"/>
    </source>
</evidence>
<protein>
    <recommendedName>
        <fullName evidence="2">Phage conserved hypothetical protein C-terminal domain-containing protein</fullName>
    </recommendedName>
</protein>
<dbReference type="InterPro" id="IPR011741">
    <property type="entry name" value="Phg_2220_C"/>
</dbReference>
<dbReference type="Pfam" id="PF09524">
    <property type="entry name" value="Phg_2220_C"/>
    <property type="match status" value="1"/>
</dbReference>
<dbReference type="Proteomes" id="UP000002653">
    <property type="component" value="Segment"/>
</dbReference>
<reference evidence="3 4" key="1">
    <citation type="journal article" date="2012" name="Virus Genes">
        <title>Isolation and complete genome sequence of a bacteriophage lysing Tetrasphaera jenkinsii, a filamentous bacteria responsible for bulking in activated sludge.</title>
        <authorList>
            <person name="Petrovski S."/>
            <person name="Tillett D."/>
            <person name="Seviour R.J."/>
        </authorList>
    </citation>
    <scope>NUCLEOTIDE SEQUENCE [LARGE SCALE GENOMIC DNA]</scope>
</reference>
<dbReference type="OrthoDB" id="16765at10239"/>
<feature type="domain" description="Phage conserved hypothetical protein C-terminal" evidence="2">
    <location>
        <begin position="190"/>
        <end position="259"/>
    </location>
</feature>
<evidence type="ECO:0000313" key="4">
    <source>
        <dbReference type="Proteomes" id="UP000002653"/>
    </source>
</evidence>
<sequence>MIFTIQGFSQQRLVENNLDPIDAVLLRWFVDFYASGAMSMIANANGVCFGWVKYSRVIEELPCLGLKTSDSVSRRFRKLVDCGVLDHYHHTVGGSFSTYKPSRKMLSFVSSTPPDEKSEGPTSHPYPSGSKVGPPPDEKSEQKTNLPEYSSTKDRKNPQTPKGDSPNLFTELPTTEPTKTNKAEETAKQVLEYLNEKTNSRFRTFKGCGLLALIREGRTMEDFKAVIDFKVLEWAEDPKMSVYLTPQTLFRAGNFDKYLAMAEKAKASGGTGLALYRDPDQKALADALEGAFLSRIPSGFPNPGNERDAIGWLVSAIWKQWPQEAFKAGETLVTSFWGLTQTGSTFMRSQPFLPSRMRSLYLDVVKACEMAAPPAYDAHREAIMRDLEGVGG</sequence>
<dbReference type="RefSeq" id="YP_007237972.1">
    <property type="nucleotide sequence ID" value="NC_019930.1"/>
</dbReference>
<dbReference type="EMBL" id="HQ225832">
    <property type="protein sequence ID" value="ADX42580.1"/>
    <property type="molecule type" value="Genomic_DNA"/>
</dbReference>
<dbReference type="KEGG" id="vg:14297485"/>
<organism evidence="3 4">
    <name type="scientific">Tetrasphaera phage TJE1</name>
    <dbReference type="NCBI Taxonomy" id="981335"/>
    <lineage>
        <taxon>Viruses</taxon>
        <taxon>Duplodnaviria</taxon>
        <taxon>Heunggongvirae</taxon>
        <taxon>Uroviricota</taxon>
        <taxon>Caudoviricetes</taxon>
        <taxon>Tijeunavirus</taxon>
        <taxon>Tijeunavirus TJE1</taxon>
    </lineage>
</organism>
<proteinExistence type="predicted"/>